<sequence>MSFKTGKILPYGWNMEHDGVEFELMQYTGLKDKNGKEVFEGDIVKEQNMLSVCIFLDDIGAYAFIPIELYKQNRNDLYLYSNFHLVYNLFEEYGTDCFFDNDVPHKYVEVIGNIFQNPELLEVGE</sequence>
<dbReference type="Gene3D" id="2.30.30.290">
    <property type="entry name" value="YopX-like domains"/>
    <property type="match status" value="1"/>
</dbReference>
<dbReference type="EMBL" id="LITQ01000029">
    <property type="protein sequence ID" value="OAA90802.1"/>
    <property type="molecule type" value="Genomic_DNA"/>
</dbReference>
<evidence type="ECO:0000313" key="2">
    <source>
        <dbReference type="EMBL" id="OAA90802.1"/>
    </source>
</evidence>
<dbReference type="Pfam" id="PF09643">
    <property type="entry name" value="YopX"/>
    <property type="match status" value="1"/>
</dbReference>
<reference evidence="3 5" key="2">
    <citation type="journal article" date="2016" name="Front. Microbiol.">
        <title>Industrial Acetogenic Biocatalysts: A Comparative Metabolic and Genomic Analysis.</title>
        <authorList>
            <person name="Bengelsdorf F."/>
            <person name="Poehlein A."/>
            <person name="Sonja S."/>
            <person name="Erz C."/>
            <person name="Hummel T."/>
            <person name="Hoffmeister S."/>
            <person name="Daniel R."/>
            <person name="Durre P."/>
        </authorList>
    </citation>
    <scope>NUCLEOTIDE SEQUENCE [LARGE SCALE GENOMIC DNA]</scope>
    <source>
        <strain evidence="3 5">PTA-10522</strain>
    </source>
</reference>
<protein>
    <submittedName>
        <fullName evidence="2">YopX protein</fullName>
    </submittedName>
</protein>
<feature type="domain" description="YopX protein" evidence="1">
    <location>
        <begin position="22"/>
        <end position="122"/>
    </location>
</feature>
<dbReference type="InterPro" id="IPR023385">
    <property type="entry name" value="YopX-like_C"/>
</dbReference>
<reference evidence="2 4" key="1">
    <citation type="journal article" date="2015" name="Biotechnol. Bioeng.">
        <title>Genome sequence and phenotypic characterization of Caulobacter segnis.</title>
        <authorList>
            <person name="Patel S."/>
            <person name="Fletcher B."/>
            <person name="Scott D.C."/>
            <person name="Ely B."/>
        </authorList>
    </citation>
    <scope>NUCLEOTIDE SEQUENCE [LARGE SCALE GENOMIC DNA]</scope>
    <source>
        <strain evidence="2 4">PS02</strain>
    </source>
</reference>
<comment type="caution">
    <text evidence="2">The sequence shown here is derived from an EMBL/GenBank/DDBJ whole genome shotgun (WGS) entry which is preliminary data.</text>
</comment>
<name>A0A162L3Y8_9CLOT</name>
<evidence type="ECO:0000259" key="1">
    <source>
        <dbReference type="Pfam" id="PF09643"/>
    </source>
</evidence>
<dbReference type="InterPro" id="IPR019096">
    <property type="entry name" value="YopX_protein"/>
</dbReference>
<dbReference type="InterPro" id="IPR010024">
    <property type="entry name" value="CHP16711"/>
</dbReference>
<organism evidence="2 4">
    <name type="scientific">Clostridium coskatii</name>
    <dbReference type="NCBI Taxonomy" id="1705578"/>
    <lineage>
        <taxon>Bacteria</taxon>
        <taxon>Bacillati</taxon>
        <taxon>Bacillota</taxon>
        <taxon>Clostridia</taxon>
        <taxon>Eubacteriales</taxon>
        <taxon>Clostridiaceae</taxon>
        <taxon>Clostridium</taxon>
    </lineage>
</organism>
<dbReference type="Proteomes" id="UP000093694">
    <property type="component" value="Unassembled WGS sequence"/>
</dbReference>
<gene>
    <name evidence="3" type="ORF">CLCOS_06800</name>
    <name evidence="2" type="ORF">WX73_01952</name>
</gene>
<dbReference type="PATRIC" id="fig|1705578.3.peg.2214"/>
<evidence type="ECO:0000313" key="3">
    <source>
        <dbReference type="EMBL" id="OBR96836.1"/>
    </source>
</evidence>
<dbReference type="EMBL" id="LROR01000031">
    <property type="protein sequence ID" value="OBR96836.1"/>
    <property type="molecule type" value="Genomic_DNA"/>
</dbReference>
<evidence type="ECO:0000313" key="4">
    <source>
        <dbReference type="Proteomes" id="UP000077384"/>
    </source>
</evidence>
<dbReference type="AlphaFoldDB" id="A0A162L3Y8"/>
<dbReference type="Proteomes" id="UP000077384">
    <property type="component" value="Unassembled WGS sequence"/>
</dbReference>
<keyword evidence="5" id="KW-1185">Reference proteome</keyword>
<evidence type="ECO:0000313" key="5">
    <source>
        <dbReference type="Proteomes" id="UP000093694"/>
    </source>
</evidence>
<dbReference type="NCBIfam" id="TIGR01671">
    <property type="entry name" value="phage_TIGR01671"/>
    <property type="match status" value="1"/>
</dbReference>
<accession>A0A162L3Y8</accession>
<dbReference type="SUPFAM" id="SSF159006">
    <property type="entry name" value="YopX-like"/>
    <property type="match status" value="1"/>
</dbReference>
<proteinExistence type="predicted"/>